<keyword evidence="1" id="KW-0479">Metal-binding</keyword>
<accession>A0A847RNI8</accession>
<sequence length="412" mass="48098">MVTSKSLSKATMKEVAIPFTREKAISFSQLMKVCVDPEQVKALYSPALKFVQYKNHQLLLRCAFREGQYHVGFRAAGDELRANCSCKEARPGVCVHICKTVEVITSWYGEKYFSQLLPNCQFDLAFKYQQGFDKIESERGIQLVKRKELMTLFPFDSPVFPMTLDDILTLKRPPERRKPEQVQKRDAIAFLLMLPHSGKQPPFVYLASGKSTKGNDKIMSWTKFLHSLDENTEKSISVFQHELIIRSRLLHEKSETFAKDNNYCHWVKWNNSMEAAFNEWKGIFPLLNNEVFVYAYRYYGFREFKRRPSKSRARKIVVSMDKPEVYFKTTNTKETCQVSMEIKINGRLIKNYDVQCPFLLLHQGTMYMFDSYRDAAIVQWLASAGCITTYKEHFKELRESLLKPLSEKYTIV</sequence>
<name>A0A847RNI8_9BACT</name>
<keyword evidence="4" id="KW-1185">Reference proteome</keyword>
<reference evidence="3 4" key="1">
    <citation type="submission" date="2020-04" db="EMBL/GenBank/DDBJ databases">
        <authorList>
            <person name="Yin C."/>
        </authorList>
    </citation>
    <scope>NUCLEOTIDE SEQUENCE [LARGE SCALE GENOMIC DNA]</scope>
    <source>
        <strain evidence="3 4">Ae27</strain>
    </source>
</reference>
<comment type="caution">
    <text evidence="3">The sequence shown here is derived from an EMBL/GenBank/DDBJ whole genome shotgun (WGS) entry which is preliminary data.</text>
</comment>
<evidence type="ECO:0000256" key="1">
    <source>
        <dbReference type="PROSITE-ProRule" id="PRU00325"/>
    </source>
</evidence>
<dbReference type="GO" id="GO:0008270">
    <property type="term" value="F:zinc ion binding"/>
    <property type="evidence" value="ECO:0007669"/>
    <property type="project" value="UniProtKB-KW"/>
</dbReference>
<dbReference type="AlphaFoldDB" id="A0A847RNI8"/>
<gene>
    <name evidence="3" type="ORF">HGH92_23600</name>
</gene>
<organism evidence="3 4">
    <name type="scientific">Chitinophaga varians</name>
    <dbReference type="NCBI Taxonomy" id="2202339"/>
    <lineage>
        <taxon>Bacteria</taxon>
        <taxon>Pseudomonadati</taxon>
        <taxon>Bacteroidota</taxon>
        <taxon>Chitinophagia</taxon>
        <taxon>Chitinophagales</taxon>
        <taxon>Chitinophagaceae</taxon>
        <taxon>Chitinophaga</taxon>
    </lineage>
</organism>
<dbReference type="PROSITE" id="PS50966">
    <property type="entry name" value="ZF_SWIM"/>
    <property type="match status" value="1"/>
</dbReference>
<dbReference type="InterPro" id="IPR007527">
    <property type="entry name" value="Znf_SWIM"/>
</dbReference>
<proteinExistence type="predicted"/>
<evidence type="ECO:0000313" key="3">
    <source>
        <dbReference type="EMBL" id="NLR67310.1"/>
    </source>
</evidence>
<keyword evidence="1" id="KW-0862">Zinc</keyword>
<evidence type="ECO:0000259" key="2">
    <source>
        <dbReference type="PROSITE" id="PS50966"/>
    </source>
</evidence>
<dbReference type="Proteomes" id="UP000570474">
    <property type="component" value="Unassembled WGS sequence"/>
</dbReference>
<evidence type="ECO:0000313" key="4">
    <source>
        <dbReference type="Proteomes" id="UP000570474"/>
    </source>
</evidence>
<dbReference type="RefSeq" id="WP_168873187.1">
    <property type="nucleotide sequence ID" value="NZ_JABAIA010000002.1"/>
</dbReference>
<protein>
    <recommendedName>
        <fullName evidence="2">SWIM-type domain-containing protein</fullName>
    </recommendedName>
</protein>
<keyword evidence="1" id="KW-0863">Zinc-finger</keyword>
<dbReference type="EMBL" id="JABAIA010000002">
    <property type="protein sequence ID" value="NLR67310.1"/>
    <property type="molecule type" value="Genomic_DNA"/>
</dbReference>
<feature type="domain" description="SWIM-type" evidence="2">
    <location>
        <begin position="69"/>
        <end position="105"/>
    </location>
</feature>